<dbReference type="Proteomes" id="UP000503088">
    <property type="component" value="Chromosome"/>
</dbReference>
<feature type="compositionally biased region" description="Basic and acidic residues" evidence="1">
    <location>
        <begin position="40"/>
        <end position="60"/>
    </location>
</feature>
<evidence type="ECO:0000313" key="2">
    <source>
        <dbReference type="EMBL" id="QKG85362.1"/>
    </source>
</evidence>
<dbReference type="EMBL" id="CP048104">
    <property type="protein sequence ID" value="QKG85362.1"/>
    <property type="molecule type" value="Genomic_DNA"/>
</dbReference>
<proteinExistence type="predicted"/>
<organism evidence="2 3">
    <name type="scientific">Kroppenstedtia pulmonis</name>
    <dbReference type="NCBI Taxonomy" id="1380685"/>
    <lineage>
        <taxon>Bacteria</taxon>
        <taxon>Bacillati</taxon>
        <taxon>Bacillota</taxon>
        <taxon>Bacilli</taxon>
        <taxon>Bacillales</taxon>
        <taxon>Thermoactinomycetaceae</taxon>
        <taxon>Kroppenstedtia</taxon>
    </lineage>
</organism>
<dbReference type="AlphaFoldDB" id="A0A7D3XRP4"/>
<keyword evidence="3" id="KW-1185">Reference proteome</keyword>
<dbReference type="KEGG" id="kpul:GXN76_13340"/>
<name>A0A7D3XRP4_9BACL</name>
<accession>A0A7D3XRP4</accession>
<dbReference type="RefSeq" id="WP_173223952.1">
    <property type="nucleotide sequence ID" value="NZ_CP048104.1"/>
</dbReference>
<sequence length="60" mass="7032">MSDNPKRDSDQLKQNEDPEESVLQDVQFAYEQSGELTYTEPKRKGKDDPNDADYHLLDMR</sequence>
<evidence type="ECO:0000313" key="3">
    <source>
        <dbReference type="Proteomes" id="UP000503088"/>
    </source>
</evidence>
<reference evidence="2 3" key="1">
    <citation type="submission" date="2020-01" db="EMBL/GenBank/DDBJ databases">
        <authorList>
            <person name="Gulvik C.A."/>
            <person name="Batra D.G."/>
        </authorList>
    </citation>
    <scope>NUCLEOTIDE SEQUENCE [LARGE SCALE GENOMIC DNA]</scope>
    <source>
        <strain evidence="2 3">W9323</strain>
    </source>
</reference>
<gene>
    <name evidence="2" type="ORF">GXN76_13340</name>
</gene>
<feature type="compositionally biased region" description="Basic and acidic residues" evidence="1">
    <location>
        <begin position="1"/>
        <end position="16"/>
    </location>
</feature>
<evidence type="ECO:0008006" key="4">
    <source>
        <dbReference type="Google" id="ProtNLM"/>
    </source>
</evidence>
<feature type="region of interest" description="Disordered" evidence="1">
    <location>
        <begin position="1"/>
        <end position="60"/>
    </location>
</feature>
<protein>
    <recommendedName>
        <fullName evidence="4">DUF4025 domain-containing protein</fullName>
    </recommendedName>
</protein>
<evidence type="ECO:0000256" key="1">
    <source>
        <dbReference type="SAM" id="MobiDB-lite"/>
    </source>
</evidence>